<dbReference type="Proteomes" id="UP000798662">
    <property type="component" value="Chromosome 1"/>
</dbReference>
<dbReference type="EMBL" id="CM020618">
    <property type="protein sequence ID" value="KAK1859696.1"/>
    <property type="molecule type" value="Genomic_DNA"/>
</dbReference>
<sequence length="447" mass="48288">MATTPAFVGQTGGRFAQVAAARLLSRSGRRAAPCAGNRGYVAPAFHAPAAARARPRRQPGARLVYSRTPTMGLEKVKLGSSDLEVTQVCLGTMTFGIQNSEEEAHAQLDYAILERGVNFIDTAELYPVPSSDPAWFPGATEEILGRWLAKATAADPGLRSRLVIATKMSGYIGSTTIPGYRSDPPVKEKMPARLDAASVKAAVEASLRRLGVDTIDLFQLHWPDRYVPIFGSTVYSPSSERPDSVPIAETLKAIKDVMDLGKVRHYGLSNETSYGLCQAVAAADALGMVRPATIQNSFSLIHRSFEAELAEVASHSKVSLLPWSPLAGGSLSGKYLDEADAPAEEVSSWRYKRFPQFQSRYVSKDSLAAVAAYKEIAKEAGMPVATLALAWCRSRWYVGSTIIGATKMGQLKENIDAFDEDLTPSLSKEVLAKIDAVHLRQKDPATV</sequence>
<protein>
    <submittedName>
        <fullName evidence="1">Uncharacterized protein</fullName>
    </submittedName>
</protein>
<name>A0ACC3BNZ1_PYRYE</name>
<proteinExistence type="predicted"/>
<accession>A0ACC3BNZ1</accession>
<evidence type="ECO:0000313" key="2">
    <source>
        <dbReference type="Proteomes" id="UP000798662"/>
    </source>
</evidence>
<organism evidence="1 2">
    <name type="scientific">Pyropia yezoensis</name>
    <name type="common">Susabi-nori</name>
    <name type="synonym">Porphyra yezoensis</name>
    <dbReference type="NCBI Taxonomy" id="2788"/>
    <lineage>
        <taxon>Eukaryota</taxon>
        <taxon>Rhodophyta</taxon>
        <taxon>Bangiophyceae</taxon>
        <taxon>Bangiales</taxon>
        <taxon>Bangiaceae</taxon>
        <taxon>Pyropia</taxon>
    </lineage>
</organism>
<comment type="caution">
    <text evidence="1">The sequence shown here is derived from an EMBL/GenBank/DDBJ whole genome shotgun (WGS) entry which is preliminary data.</text>
</comment>
<evidence type="ECO:0000313" key="1">
    <source>
        <dbReference type="EMBL" id="KAK1859696.1"/>
    </source>
</evidence>
<reference evidence="1" key="1">
    <citation type="submission" date="2019-11" db="EMBL/GenBank/DDBJ databases">
        <title>Nori genome reveals adaptations in red seaweeds to the harsh intertidal environment.</title>
        <authorList>
            <person name="Wang D."/>
            <person name="Mao Y."/>
        </authorList>
    </citation>
    <scope>NUCLEOTIDE SEQUENCE</scope>
    <source>
        <tissue evidence="1">Gametophyte</tissue>
    </source>
</reference>
<gene>
    <name evidence="1" type="ORF">I4F81_002290</name>
</gene>
<keyword evidence="2" id="KW-1185">Reference proteome</keyword>